<comment type="caution">
    <text evidence="2">The sequence shown here is derived from an EMBL/GenBank/DDBJ whole genome shotgun (WGS) entry which is preliminary data.</text>
</comment>
<dbReference type="SMART" id="SM00421">
    <property type="entry name" value="HTH_LUXR"/>
    <property type="match status" value="1"/>
</dbReference>
<dbReference type="EMBL" id="JBHLTC010000036">
    <property type="protein sequence ID" value="MFC0627872.1"/>
    <property type="molecule type" value="Genomic_DNA"/>
</dbReference>
<evidence type="ECO:0000313" key="3">
    <source>
        <dbReference type="Proteomes" id="UP001589890"/>
    </source>
</evidence>
<dbReference type="InterPro" id="IPR027417">
    <property type="entry name" value="P-loop_NTPase"/>
</dbReference>
<dbReference type="PRINTS" id="PR00364">
    <property type="entry name" value="DISEASERSIST"/>
</dbReference>
<dbReference type="RefSeq" id="WP_380053111.1">
    <property type="nucleotide sequence ID" value="NZ_JBHLTC010000036.1"/>
</dbReference>
<dbReference type="InterPro" id="IPR000792">
    <property type="entry name" value="Tscrpt_reg_LuxR_C"/>
</dbReference>
<reference evidence="2 3" key="1">
    <citation type="submission" date="2024-09" db="EMBL/GenBank/DDBJ databases">
        <authorList>
            <person name="Sun Q."/>
            <person name="Mori K."/>
        </authorList>
    </citation>
    <scope>NUCLEOTIDE SEQUENCE [LARGE SCALE GENOMIC DNA]</scope>
    <source>
        <strain evidence="2 3">CGMCC 1.15906</strain>
    </source>
</reference>
<dbReference type="InterPro" id="IPR036388">
    <property type="entry name" value="WH-like_DNA-bd_sf"/>
</dbReference>
<accession>A0ABV6QVY3</accession>
<dbReference type="Pfam" id="PF00196">
    <property type="entry name" value="GerE"/>
    <property type="match status" value="1"/>
</dbReference>
<dbReference type="PANTHER" id="PTHR47691">
    <property type="entry name" value="REGULATOR-RELATED"/>
    <property type="match status" value="1"/>
</dbReference>
<dbReference type="Gene3D" id="1.25.40.10">
    <property type="entry name" value="Tetratricopeptide repeat domain"/>
    <property type="match status" value="2"/>
</dbReference>
<feature type="domain" description="HTH luxR-type" evidence="1">
    <location>
        <begin position="823"/>
        <end position="888"/>
    </location>
</feature>
<name>A0ABV6QVY3_9ACTN</name>
<organism evidence="2 3">
    <name type="scientific">Kribbella deserti</name>
    <dbReference type="NCBI Taxonomy" id="1926257"/>
    <lineage>
        <taxon>Bacteria</taxon>
        <taxon>Bacillati</taxon>
        <taxon>Actinomycetota</taxon>
        <taxon>Actinomycetes</taxon>
        <taxon>Propionibacteriales</taxon>
        <taxon>Kribbellaceae</taxon>
        <taxon>Kribbella</taxon>
    </lineage>
</organism>
<dbReference type="InterPro" id="IPR016032">
    <property type="entry name" value="Sig_transdc_resp-reg_C-effctor"/>
</dbReference>
<dbReference type="PROSITE" id="PS00622">
    <property type="entry name" value="HTH_LUXR_1"/>
    <property type="match status" value="1"/>
</dbReference>
<keyword evidence="3" id="KW-1185">Reference proteome</keyword>
<dbReference type="PANTHER" id="PTHR47691:SF3">
    <property type="entry name" value="HTH-TYPE TRANSCRIPTIONAL REGULATOR RV0890C-RELATED"/>
    <property type="match status" value="1"/>
</dbReference>
<dbReference type="InterPro" id="IPR011990">
    <property type="entry name" value="TPR-like_helical_dom_sf"/>
</dbReference>
<protein>
    <submittedName>
        <fullName evidence="2">LuxR C-terminal-related transcriptional regulator</fullName>
    </submittedName>
</protein>
<evidence type="ECO:0000259" key="1">
    <source>
        <dbReference type="PROSITE" id="PS50043"/>
    </source>
</evidence>
<dbReference type="PRINTS" id="PR00038">
    <property type="entry name" value="HTHLUXR"/>
</dbReference>
<sequence>MAHNLPVQLTGFVGREAELAALKDQLVGGRLVTICGPGGAGKTRLAAQVAAATAARWPEGVWWVELAAVTDPALVPEVAVSTVGALLDPARGPIASLTTHLRDHRALVCLDNCEQILDGAAAIADAIRLNCPEVVVLATSREPLGVPGEVVWRVPALSGDDALALFVERAGAVRPWFTVDASSEAAIRSLCNRLDGMPLALELAAAWLGTLTPHQLEAGLDDRFALLVRGPRGAVPRQQTLAASIDWSHDLLAEEDQVVLRRLAVFTGGFTLDAARAVCPEPAGVLASLARLVDKSLVVMESRAGDARYRLLETIRGYAAAKLQAAGEDETTRDLHLAYFLNVAESLEPELDRDKDKWRARIVPDRDNFRAALDRGLDKADPDQGRRLAAALAWLWNLQAQGPEGIDYLRRAIDRTPKDRSLLQAKLLTGLGLIADTAAPFDLDPAQLGLEIATELGDERLRARCLSLLAVGRFYVDFDASLELCQESIQAAEIAHDDFARDGSTVLRGLILVLRDQHDEARRLLSAATESLLKRGERGIAATGLGGLASIAACTGDLPTALRIAAQATATAEPLGDYHRVGTSRASLALLHGLTGDHEGGLRVIEPFVRAVEQTDAFVPGLGRMVGELHRLRGDLAAAIRWFERDQPMTGPTAGTYVAAMTLPAYGAALRQAGRTTEAVEVLERAVDLARRFGLPGVRADALAQLAHLDNDPGRHHEALAIRVDHGLRTACADSLDALATLAATTGRAADAVRVFAAVTEARTAMGHPRPPIDQPGYDATIANLREALGDDAFEAAWTEGAGQSLDQTVAFVRRTRGVRDRPSTGWASLTPTELDVVRLAVEGLNNPEIGARLFISRGTVKTHLAHVYAKLGVANRTELAKLAATKL</sequence>
<dbReference type="Pfam" id="PF25872">
    <property type="entry name" value="HTH_77"/>
    <property type="match status" value="1"/>
</dbReference>
<dbReference type="Proteomes" id="UP001589890">
    <property type="component" value="Unassembled WGS sequence"/>
</dbReference>
<dbReference type="SUPFAM" id="SSF52540">
    <property type="entry name" value="P-loop containing nucleoside triphosphate hydrolases"/>
    <property type="match status" value="1"/>
</dbReference>
<dbReference type="CDD" id="cd06170">
    <property type="entry name" value="LuxR_C_like"/>
    <property type="match status" value="1"/>
</dbReference>
<dbReference type="SUPFAM" id="SSF48452">
    <property type="entry name" value="TPR-like"/>
    <property type="match status" value="2"/>
</dbReference>
<gene>
    <name evidence="2" type="ORF">ACFFGN_27610</name>
</gene>
<proteinExistence type="predicted"/>
<dbReference type="SUPFAM" id="SSF46894">
    <property type="entry name" value="C-terminal effector domain of the bipartite response regulators"/>
    <property type="match status" value="1"/>
</dbReference>
<dbReference type="InterPro" id="IPR058852">
    <property type="entry name" value="HTH_77"/>
</dbReference>
<evidence type="ECO:0000313" key="2">
    <source>
        <dbReference type="EMBL" id="MFC0627872.1"/>
    </source>
</evidence>
<dbReference type="PROSITE" id="PS50043">
    <property type="entry name" value="HTH_LUXR_2"/>
    <property type="match status" value="1"/>
</dbReference>
<dbReference type="Gene3D" id="1.10.10.10">
    <property type="entry name" value="Winged helix-like DNA-binding domain superfamily/Winged helix DNA-binding domain"/>
    <property type="match status" value="1"/>
</dbReference>
<dbReference type="Gene3D" id="3.40.50.300">
    <property type="entry name" value="P-loop containing nucleotide triphosphate hydrolases"/>
    <property type="match status" value="1"/>
</dbReference>